<proteinExistence type="predicted"/>
<name>A0A3M2MB78_9ACTN</name>
<dbReference type="Gene3D" id="3.40.50.620">
    <property type="entry name" value="HUPs"/>
    <property type="match status" value="1"/>
</dbReference>
<dbReference type="InterPro" id="IPR014729">
    <property type="entry name" value="Rossmann-like_a/b/a_fold"/>
</dbReference>
<reference evidence="2 3" key="1">
    <citation type="submission" date="2018-10" db="EMBL/GenBank/DDBJ databases">
        <title>Isolation, diversity and antifungal activity of actinobacteria from wheat.</title>
        <authorList>
            <person name="Han C."/>
        </authorList>
    </citation>
    <scope>NUCLEOTIDE SEQUENCE [LARGE SCALE GENOMIC DNA]</scope>
    <source>
        <strain evidence="2 3">NEAU-YY642</strain>
    </source>
</reference>
<accession>A0A3M2MB78</accession>
<evidence type="ECO:0000313" key="2">
    <source>
        <dbReference type="EMBL" id="RMI46769.1"/>
    </source>
</evidence>
<organism evidence="2 3">
    <name type="scientific">Streptomyces triticirhizae</name>
    <dbReference type="NCBI Taxonomy" id="2483353"/>
    <lineage>
        <taxon>Bacteria</taxon>
        <taxon>Bacillati</taxon>
        <taxon>Actinomycetota</taxon>
        <taxon>Actinomycetes</taxon>
        <taxon>Kitasatosporales</taxon>
        <taxon>Streptomycetaceae</taxon>
        <taxon>Streptomyces</taxon>
    </lineage>
</organism>
<comment type="caution">
    <text evidence="2">The sequence shown here is derived from an EMBL/GenBank/DDBJ whole genome shotgun (WGS) entry which is preliminary data.</text>
</comment>
<dbReference type="Proteomes" id="UP000278673">
    <property type="component" value="Unassembled WGS sequence"/>
</dbReference>
<evidence type="ECO:0000256" key="1">
    <source>
        <dbReference type="SAM" id="MobiDB-lite"/>
    </source>
</evidence>
<keyword evidence="3" id="KW-1185">Reference proteome</keyword>
<sequence length="296" mass="33113">MGAGVQSTALLLLAARGRLDSLDGAIFADTKWEPETVYRHLDRLEREVAQPAGIPIHRVSAGDIRADALNPKKRFASMPLHILNPDGKPGMMRRQCTSEYKIKPIKRQVRHLLGFPHPTRVPKGICVEQWIGISIDEFHRAKDSDVRYITNRHPLIDLGWTRDDCLTYLRELGFESTPKSACLGCPYHGNAQWRKIRDESPQEWEDVVAFDTAIRSGNARANAAGNPLLGQAFLHRSRLPLSEAPIDRLSAREWAERQPPLPETAEEVLEAGVEDGCSPWSCRSDAPVPSDYDQAA</sequence>
<dbReference type="AlphaFoldDB" id="A0A3M2MB78"/>
<protein>
    <recommendedName>
        <fullName evidence="4">Phosphoadenosine phosphosulphate reductase domain-containing protein</fullName>
    </recommendedName>
</protein>
<gene>
    <name evidence="2" type="ORF">EBN88_00535</name>
</gene>
<feature type="region of interest" description="Disordered" evidence="1">
    <location>
        <begin position="276"/>
        <end position="296"/>
    </location>
</feature>
<dbReference type="EMBL" id="RFFJ01000001">
    <property type="protein sequence ID" value="RMI46769.1"/>
    <property type="molecule type" value="Genomic_DNA"/>
</dbReference>
<evidence type="ECO:0000313" key="3">
    <source>
        <dbReference type="Proteomes" id="UP000278673"/>
    </source>
</evidence>
<evidence type="ECO:0008006" key="4">
    <source>
        <dbReference type="Google" id="ProtNLM"/>
    </source>
</evidence>
<dbReference type="SUPFAM" id="SSF52402">
    <property type="entry name" value="Adenine nucleotide alpha hydrolases-like"/>
    <property type="match status" value="1"/>
</dbReference>